<proteinExistence type="predicted"/>
<dbReference type="PANTHER" id="PTHR42044:SF2">
    <property type="entry name" value="DUF676 DOMAIN-CONTAINING PROTEIN"/>
    <property type="match status" value="1"/>
</dbReference>
<feature type="region of interest" description="Disordered" evidence="1">
    <location>
        <begin position="317"/>
        <end position="340"/>
    </location>
</feature>
<evidence type="ECO:0000256" key="1">
    <source>
        <dbReference type="SAM" id="MobiDB-lite"/>
    </source>
</evidence>
<feature type="region of interest" description="Disordered" evidence="1">
    <location>
        <begin position="1"/>
        <end position="21"/>
    </location>
</feature>
<keyword evidence="2" id="KW-0472">Membrane</keyword>
<feature type="region of interest" description="Disordered" evidence="1">
    <location>
        <begin position="157"/>
        <end position="176"/>
    </location>
</feature>
<keyword evidence="2" id="KW-0812">Transmembrane</keyword>
<dbReference type="KEGG" id="pgri:PgNI_12018"/>
<accession>A0A6P8AQC2</accession>
<feature type="transmembrane region" description="Helical" evidence="2">
    <location>
        <begin position="128"/>
        <end position="147"/>
    </location>
</feature>
<gene>
    <name evidence="4" type="ORF">PgNI_12018</name>
</gene>
<dbReference type="AlphaFoldDB" id="A0A6P8AQC2"/>
<reference evidence="4" key="3">
    <citation type="submission" date="2025-08" db="UniProtKB">
        <authorList>
            <consortium name="RefSeq"/>
        </authorList>
    </citation>
    <scope>IDENTIFICATION</scope>
    <source>
        <strain evidence="4">NI907</strain>
    </source>
</reference>
<evidence type="ECO:0000256" key="2">
    <source>
        <dbReference type="SAM" id="Phobius"/>
    </source>
</evidence>
<reference evidence="4" key="1">
    <citation type="journal article" date="2019" name="Mol. Biol. Evol.">
        <title>Blast fungal genomes show frequent chromosomal changes, gene gains and losses, and effector gene turnover.</title>
        <authorList>
            <person name="Gomez Luciano L.B."/>
            <person name="Jason Tsai I."/>
            <person name="Chuma I."/>
            <person name="Tosa Y."/>
            <person name="Chen Y.H."/>
            <person name="Li J.Y."/>
            <person name="Li M.Y."/>
            <person name="Jade Lu M.Y."/>
            <person name="Nakayashiki H."/>
            <person name="Li W.H."/>
        </authorList>
    </citation>
    <scope>NUCLEOTIDE SEQUENCE</scope>
    <source>
        <strain evidence="4">NI907</strain>
    </source>
</reference>
<organism evidence="3 4">
    <name type="scientific">Pyricularia grisea</name>
    <name type="common">Crabgrass-specific blast fungus</name>
    <name type="synonym">Magnaporthe grisea</name>
    <dbReference type="NCBI Taxonomy" id="148305"/>
    <lineage>
        <taxon>Eukaryota</taxon>
        <taxon>Fungi</taxon>
        <taxon>Dikarya</taxon>
        <taxon>Ascomycota</taxon>
        <taxon>Pezizomycotina</taxon>
        <taxon>Sordariomycetes</taxon>
        <taxon>Sordariomycetidae</taxon>
        <taxon>Magnaporthales</taxon>
        <taxon>Pyriculariaceae</taxon>
        <taxon>Pyricularia</taxon>
    </lineage>
</organism>
<feature type="compositionally biased region" description="Gly residues" evidence="1">
    <location>
        <begin position="582"/>
        <end position="594"/>
    </location>
</feature>
<feature type="region of interest" description="Disordered" evidence="1">
    <location>
        <begin position="582"/>
        <end position="606"/>
    </location>
</feature>
<dbReference type="RefSeq" id="XP_030977097.1">
    <property type="nucleotide sequence ID" value="XM_031131975.1"/>
</dbReference>
<keyword evidence="2" id="KW-1133">Transmembrane helix</keyword>
<name>A0A6P8AQC2_PYRGI</name>
<dbReference type="GeneID" id="41966880"/>
<evidence type="ECO:0000313" key="3">
    <source>
        <dbReference type="Proteomes" id="UP000515153"/>
    </source>
</evidence>
<protein>
    <submittedName>
        <fullName evidence="4">Uncharacterized protein</fullName>
    </submittedName>
</protein>
<keyword evidence="3" id="KW-1185">Reference proteome</keyword>
<dbReference type="Proteomes" id="UP000515153">
    <property type="component" value="Unplaced"/>
</dbReference>
<evidence type="ECO:0000313" key="4">
    <source>
        <dbReference type="RefSeq" id="XP_030977097.1"/>
    </source>
</evidence>
<feature type="compositionally biased region" description="Low complexity" evidence="1">
    <location>
        <begin position="595"/>
        <end position="606"/>
    </location>
</feature>
<dbReference type="PANTHER" id="PTHR42044">
    <property type="entry name" value="DUF676 DOMAIN-CONTAINING PROTEIN-RELATED"/>
    <property type="match status" value="1"/>
</dbReference>
<reference evidence="4" key="2">
    <citation type="submission" date="2019-10" db="EMBL/GenBank/DDBJ databases">
        <authorList>
            <consortium name="NCBI Genome Project"/>
        </authorList>
    </citation>
    <scope>NUCLEOTIDE SEQUENCE</scope>
    <source>
        <strain evidence="4">NI907</strain>
    </source>
</reference>
<sequence length="686" mass="71230">MPWLSPLHSPAESPRIHTLTTPASPSPITYIPPLIDGACGTVPRAQKQSLSQSLSSDAFSLVKLLPELAFSAWEGLFTNDGAAIGDENAGSQWGRVADLVLQLAVSAVELNILFFATPMWLFLPGLFFAGWLLPMLCVVWGIARLLNTREPIYCQPRPAQPESVGRAPRSSIWSTHNSEGEDERWFFVSGMSLSPRTTKNTTLPLLARLFNRPITALLTRTYGVPLDLLLLPLARAMPALSPDTILYNTIRSALQDNKANKVVVLAHNTGAIQTSRVLSHLCADLPADKLSKLEVYTFGAAAAEFVLPLGDGRGAAESSGATTPALLSPGTGPHATAAASEAIARRPGPHIEHFAHARDPFARIGVLRSVREDLDGRFCGGVFVVNGPGPVLSGGSRGAGRAWGPYHHHVGAARPPSPLYLPALGVSSSSSSSAAAYKREVLDMTAAAAAPAPSKRAWLRRMLTTITPSTMPLVGRLASRIPSATPPPVVSLHDYLAALFPEQVATLANCDRASVLDSIMSIERDVAEKREFAAIASHASSTSLAAVQSFAAGGGVGKTSARDKRVSWTGLGATVNGVTGVGSGGNGGGGGGGANANNSSSSNNNGISSTHLDGIIGLEIARQGCRDCQGHRGREVSRLVRFVDVGVGMSGAVAAAAGGGGVGVIGPTGAGLSVVAVKDIPKGTSM</sequence>